<dbReference type="EMBL" id="JBBUTG010000046">
    <property type="protein sequence ID" value="MEK8034976.1"/>
    <property type="molecule type" value="Genomic_DNA"/>
</dbReference>
<keyword evidence="3" id="KW-1185">Reference proteome</keyword>
<accession>A0ABU9BYB8</accession>
<comment type="caution">
    <text evidence="2">The sequence shown here is derived from an EMBL/GenBank/DDBJ whole genome shotgun (WGS) entry which is preliminary data.</text>
</comment>
<dbReference type="RefSeq" id="WP_341429410.1">
    <property type="nucleotide sequence ID" value="NZ_JBBUTG010000046.1"/>
</dbReference>
<organism evidence="2 3">
    <name type="scientific">Ideonella lacteola</name>
    <dbReference type="NCBI Taxonomy" id="2984193"/>
    <lineage>
        <taxon>Bacteria</taxon>
        <taxon>Pseudomonadati</taxon>
        <taxon>Pseudomonadota</taxon>
        <taxon>Betaproteobacteria</taxon>
        <taxon>Burkholderiales</taxon>
        <taxon>Sphaerotilaceae</taxon>
        <taxon>Ideonella</taxon>
    </lineage>
</organism>
<proteinExistence type="predicted"/>
<sequence>MKIFGNCCKATDVVENAHSARPRSESNPTGRAASPRPGLDDGSPALQPRRQAPAPSETASMAAAPRRAPPSAKKQDFLASRPAEQQLTLEQIQHLAAHYKSKLGVDVKTSTTGGTADVAGELQKLARTAQETGKPIAYLFVNKRVGFLEAEAVSTGKGHVDAYVATPNGRVLNLVAYDMASSYNIESALTQSDTPVAVMDLTRLLTGSGGKVHPQGGQTECGSLGLASMKEYLKNNSEQLAKRSLVLCTGSPKAGGAQDGLMIPSPQALRYSQSDLAVKVAHAVVTGTDPQATVEHRGQKYTVKTLAGYAQDGVPLERPLATPGSGRLSTTELDSFRQQWAAAYDHEMTPKREAMRDSAGRNAYLAQVQHRHNARAPQEAA</sequence>
<name>A0ABU9BYB8_9BURK</name>
<dbReference type="Proteomes" id="UP001371218">
    <property type="component" value="Unassembled WGS sequence"/>
</dbReference>
<gene>
    <name evidence="2" type="ORF">AACH06_29525</name>
</gene>
<reference evidence="2 3" key="1">
    <citation type="submission" date="2024-04" db="EMBL/GenBank/DDBJ databases">
        <title>Novel species of the genus Ideonella isolated from streams.</title>
        <authorList>
            <person name="Lu H."/>
        </authorList>
    </citation>
    <scope>NUCLEOTIDE SEQUENCE [LARGE SCALE GENOMIC DNA]</scope>
    <source>
        <strain evidence="2 3">DXS29W</strain>
    </source>
</reference>
<feature type="compositionally biased region" description="Low complexity" evidence="1">
    <location>
        <begin position="44"/>
        <end position="72"/>
    </location>
</feature>
<feature type="region of interest" description="Disordered" evidence="1">
    <location>
        <begin position="11"/>
        <end position="78"/>
    </location>
</feature>
<protein>
    <submittedName>
        <fullName evidence="2">Uncharacterized protein</fullName>
    </submittedName>
</protein>
<evidence type="ECO:0000256" key="1">
    <source>
        <dbReference type="SAM" id="MobiDB-lite"/>
    </source>
</evidence>
<evidence type="ECO:0000313" key="2">
    <source>
        <dbReference type="EMBL" id="MEK8034976.1"/>
    </source>
</evidence>
<evidence type="ECO:0000313" key="3">
    <source>
        <dbReference type="Proteomes" id="UP001371218"/>
    </source>
</evidence>